<evidence type="ECO:0000313" key="10">
    <source>
        <dbReference type="EMBL" id="KRM28902.1"/>
    </source>
</evidence>
<dbReference type="RefSeq" id="WP_082126018.1">
    <property type="nucleotide sequence ID" value="NZ_AZGM01000032.1"/>
</dbReference>
<evidence type="ECO:0000256" key="7">
    <source>
        <dbReference type="ARBA" id="ARBA00023136"/>
    </source>
</evidence>
<evidence type="ECO:0000256" key="4">
    <source>
        <dbReference type="ARBA" id="ARBA00022741"/>
    </source>
</evidence>
<keyword evidence="7 8" id="KW-0472">Membrane</keyword>
<keyword evidence="11" id="KW-1185">Reference proteome</keyword>
<dbReference type="PANTHER" id="PTHR43553:SF27">
    <property type="entry name" value="ENERGY-COUPLING FACTOR TRANSPORTER ATP-BINDING PROTEIN ECFA2"/>
    <property type="match status" value="1"/>
</dbReference>
<dbReference type="CDD" id="cd03225">
    <property type="entry name" value="ABC_cobalt_CbiO_domain1"/>
    <property type="match status" value="1"/>
</dbReference>
<comment type="subcellular location">
    <subcellularLocation>
        <location evidence="1 8">Cell membrane</location>
        <topology evidence="1 8">Peripheral membrane protein</topology>
    </subcellularLocation>
</comment>
<dbReference type="AlphaFoldDB" id="A0A0R1XPM0"/>
<reference evidence="10 11" key="1">
    <citation type="journal article" date="2015" name="Genome Announc.">
        <title>Expanding the biotechnology potential of lactobacilli through comparative genomics of 213 strains and associated genera.</title>
        <authorList>
            <person name="Sun Z."/>
            <person name="Harris H.M."/>
            <person name="McCann A."/>
            <person name="Guo C."/>
            <person name="Argimon S."/>
            <person name="Zhang W."/>
            <person name="Yang X."/>
            <person name="Jeffery I.B."/>
            <person name="Cooney J.C."/>
            <person name="Kagawa T.F."/>
            <person name="Liu W."/>
            <person name="Song Y."/>
            <person name="Salvetti E."/>
            <person name="Wrobel A."/>
            <person name="Rasinkangas P."/>
            <person name="Parkhill J."/>
            <person name="Rea M.C."/>
            <person name="O'Sullivan O."/>
            <person name="Ritari J."/>
            <person name="Douillard F.P."/>
            <person name="Paul Ross R."/>
            <person name="Yang R."/>
            <person name="Briner A.E."/>
            <person name="Felis G.E."/>
            <person name="de Vos W.M."/>
            <person name="Barrangou R."/>
            <person name="Klaenhammer T.R."/>
            <person name="Caufield P.W."/>
            <person name="Cui Y."/>
            <person name="Zhang H."/>
            <person name="O'Toole P.W."/>
        </authorList>
    </citation>
    <scope>NUCLEOTIDE SEQUENCE [LARGE SCALE GENOMIC DNA]</scope>
    <source>
        <strain evidence="10 11">DSM 6035</strain>
    </source>
</reference>
<comment type="subunit">
    <text evidence="8">Forms a stable energy-coupling factor (ECF) transporter complex composed of 2 membrane-embedded substrate-binding proteins (S component), 2 ATP-binding proteins (A component) and 2 transmembrane proteins (T component).</text>
</comment>
<feature type="domain" description="ABC transporter" evidence="9">
    <location>
        <begin position="4"/>
        <end position="246"/>
    </location>
</feature>
<proteinExistence type="inferred from homology"/>
<evidence type="ECO:0000256" key="2">
    <source>
        <dbReference type="ARBA" id="ARBA00022448"/>
    </source>
</evidence>
<dbReference type="Gene3D" id="3.40.50.300">
    <property type="entry name" value="P-loop containing nucleotide triphosphate hydrolases"/>
    <property type="match status" value="1"/>
</dbReference>
<dbReference type="InterPro" id="IPR030946">
    <property type="entry name" value="EcfA2"/>
</dbReference>
<dbReference type="SUPFAM" id="SSF52540">
    <property type="entry name" value="P-loop containing nucleoside triphosphate hydrolases"/>
    <property type="match status" value="1"/>
</dbReference>
<dbReference type="GO" id="GO:0043190">
    <property type="term" value="C:ATP-binding cassette (ABC) transporter complex"/>
    <property type="evidence" value="ECO:0007669"/>
    <property type="project" value="TreeGrafter"/>
</dbReference>
<dbReference type="PANTHER" id="PTHR43553">
    <property type="entry name" value="HEAVY METAL TRANSPORTER"/>
    <property type="match status" value="1"/>
</dbReference>
<evidence type="ECO:0000313" key="11">
    <source>
        <dbReference type="Proteomes" id="UP000051412"/>
    </source>
</evidence>
<dbReference type="GO" id="GO:0042626">
    <property type="term" value="F:ATPase-coupled transmembrane transporter activity"/>
    <property type="evidence" value="ECO:0007669"/>
    <property type="project" value="TreeGrafter"/>
</dbReference>
<keyword evidence="5 8" id="KW-0067">ATP-binding</keyword>
<dbReference type="InterPro" id="IPR003439">
    <property type="entry name" value="ABC_transporter-like_ATP-bd"/>
</dbReference>
<evidence type="ECO:0000256" key="3">
    <source>
        <dbReference type="ARBA" id="ARBA00022475"/>
    </source>
</evidence>
<dbReference type="PROSITE" id="PS50893">
    <property type="entry name" value="ABC_TRANSPORTER_2"/>
    <property type="match status" value="1"/>
</dbReference>
<evidence type="ECO:0000259" key="9">
    <source>
        <dbReference type="PROSITE" id="PS50893"/>
    </source>
</evidence>
<keyword evidence="2 8" id="KW-0813">Transport</keyword>
<accession>A0A0R1XPM0</accession>
<dbReference type="EMBL" id="AZGM01000032">
    <property type="protein sequence ID" value="KRM28902.1"/>
    <property type="molecule type" value="Genomic_DNA"/>
</dbReference>
<dbReference type="NCBIfam" id="TIGR04521">
    <property type="entry name" value="ECF_ATPase_2"/>
    <property type="match status" value="1"/>
</dbReference>
<name>A0A0R1XPM0_9LACO</name>
<dbReference type="Proteomes" id="UP000051412">
    <property type="component" value="Unassembled WGS sequence"/>
</dbReference>
<evidence type="ECO:0000256" key="1">
    <source>
        <dbReference type="ARBA" id="ARBA00004202"/>
    </source>
</evidence>
<dbReference type="OrthoDB" id="9784332at2"/>
<gene>
    <name evidence="10" type="ORF">FD32_GL001583</name>
</gene>
<dbReference type="GO" id="GO:0016887">
    <property type="term" value="F:ATP hydrolysis activity"/>
    <property type="evidence" value="ECO:0007669"/>
    <property type="project" value="InterPro"/>
</dbReference>
<dbReference type="EC" id="7.-.-.-" evidence="8"/>
<organism evidence="10 11">
    <name type="scientific">Limosilactobacillus panis DSM 6035</name>
    <dbReference type="NCBI Taxonomy" id="1423782"/>
    <lineage>
        <taxon>Bacteria</taxon>
        <taxon>Bacillati</taxon>
        <taxon>Bacillota</taxon>
        <taxon>Bacilli</taxon>
        <taxon>Lactobacillales</taxon>
        <taxon>Lactobacillaceae</taxon>
        <taxon>Limosilactobacillus</taxon>
    </lineage>
</organism>
<keyword evidence="4 8" id="KW-0547">Nucleotide-binding</keyword>
<dbReference type="InterPro" id="IPR050095">
    <property type="entry name" value="ECF_ABC_transporter_ATP-bd"/>
</dbReference>
<dbReference type="PATRIC" id="fig|1423782.4.peg.1646"/>
<keyword evidence="6" id="KW-1278">Translocase</keyword>
<comment type="caution">
    <text evidence="10">The sequence shown here is derived from an EMBL/GenBank/DDBJ whole genome shotgun (WGS) entry which is preliminary data.</text>
</comment>
<sequence length="287" mass="30409">MAAIELSNVNFTYPNSQRGDANTLSDINLSIAAGSYTAIIGHTGSGKSTLVSLIDGLLVPSSGQVQVGKVTVTSDAKQADLAKLRQHVGFVFQFPEQQLFAETVAQDVAFGPENLGWPPEKVKAAVKQSIADVGLPKEIGKRSPFMLSGGQMRRAAIAGVLAMKPSILILDEPTAGLDAQSTDQLLSLVAKLNAAGTTIILITHQMEQVAAYADQVVVMNHGRLVTSTVPQKLFSNPQLLADNHLAQPVAIKMRKRLQDKGLSLPLALTTDDLADHLASRIGGEADE</sequence>
<dbReference type="GO" id="GO:0005524">
    <property type="term" value="F:ATP binding"/>
    <property type="evidence" value="ECO:0007669"/>
    <property type="project" value="UniProtKB-UniRule"/>
</dbReference>
<evidence type="ECO:0000256" key="8">
    <source>
        <dbReference type="RuleBase" id="RU365104"/>
    </source>
</evidence>
<dbReference type="PROSITE" id="PS00211">
    <property type="entry name" value="ABC_TRANSPORTER_1"/>
    <property type="match status" value="1"/>
</dbReference>
<dbReference type="InterPro" id="IPR015856">
    <property type="entry name" value="ABC_transpr_CbiO/EcfA_su"/>
</dbReference>
<dbReference type="STRING" id="1423782.FD32_GL001583"/>
<evidence type="ECO:0000256" key="5">
    <source>
        <dbReference type="ARBA" id="ARBA00022840"/>
    </source>
</evidence>
<comment type="function">
    <text evidence="8">ATP-binding (A) component of a common energy-coupling factor (ECF) ABC-transporter complex.</text>
</comment>
<dbReference type="InterPro" id="IPR027417">
    <property type="entry name" value="P-loop_NTPase"/>
</dbReference>
<dbReference type="InterPro" id="IPR003593">
    <property type="entry name" value="AAA+_ATPase"/>
</dbReference>
<protein>
    <recommendedName>
        <fullName evidence="8">Energy-coupling factor transporter ATP-binding protein EcfA2</fullName>
        <ecNumber evidence="8">7.-.-.-</ecNumber>
    </recommendedName>
</protein>
<dbReference type="Pfam" id="PF00005">
    <property type="entry name" value="ABC_tran"/>
    <property type="match status" value="1"/>
</dbReference>
<comment type="similarity">
    <text evidence="8">Belongs to the ABC transporter superfamily. Energy-coupling factor EcfA family.</text>
</comment>
<dbReference type="SMART" id="SM00382">
    <property type="entry name" value="AAA"/>
    <property type="match status" value="1"/>
</dbReference>
<evidence type="ECO:0000256" key="6">
    <source>
        <dbReference type="ARBA" id="ARBA00022967"/>
    </source>
</evidence>
<dbReference type="InterPro" id="IPR017871">
    <property type="entry name" value="ABC_transporter-like_CS"/>
</dbReference>
<keyword evidence="3 8" id="KW-1003">Cell membrane</keyword>
<dbReference type="FunFam" id="3.40.50.300:FF:000224">
    <property type="entry name" value="Energy-coupling factor transporter ATP-binding protein EcfA"/>
    <property type="match status" value="1"/>
</dbReference>